<dbReference type="EMBL" id="UINC01014149">
    <property type="protein sequence ID" value="SVA60575.1"/>
    <property type="molecule type" value="Genomic_DNA"/>
</dbReference>
<gene>
    <name evidence="2" type="ORF">METZ01_LOCUS113429</name>
</gene>
<protein>
    <submittedName>
        <fullName evidence="2">Uncharacterized protein</fullName>
    </submittedName>
</protein>
<dbReference type="AlphaFoldDB" id="A0A381X743"/>
<organism evidence="2">
    <name type="scientific">marine metagenome</name>
    <dbReference type="NCBI Taxonomy" id="408172"/>
    <lineage>
        <taxon>unclassified sequences</taxon>
        <taxon>metagenomes</taxon>
        <taxon>ecological metagenomes</taxon>
    </lineage>
</organism>
<evidence type="ECO:0000256" key="1">
    <source>
        <dbReference type="SAM" id="MobiDB-lite"/>
    </source>
</evidence>
<sequence>MYGLPWQEISTKSSPVYDSGPLK</sequence>
<feature type="region of interest" description="Disordered" evidence="1">
    <location>
        <begin position="1"/>
        <end position="23"/>
    </location>
</feature>
<evidence type="ECO:0000313" key="2">
    <source>
        <dbReference type="EMBL" id="SVA60575.1"/>
    </source>
</evidence>
<reference evidence="2" key="1">
    <citation type="submission" date="2018-05" db="EMBL/GenBank/DDBJ databases">
        <authorList>
            <person name="Lanie J.A."/>
            <person name="Ng W.-L."/>
            <person name="Kazmierczak K.M."/>
            <person name="Andrzejewski T.M."/>
            <person name="Davidsen T.M."/>
            <person name="Wayne K.J."/>
            <person name="Tettelin H."/>
            <person name="Glass J.I."/>
            <person name="Rusch D."/>
            <person name="Podicherti R."/>
            <person name="Tsui H.-C.T."/>
            <person name="Winkler M.E."/>
        </authorList>
    </citation>
    <scope>NUCLEOTIDE SEQUENCE</scope>
</reference>
<proteinExistence type="predicted"/>
<name>A0A381X743_9ZZZZ</name>
<accession>A0A381X743</accession>